<dbReference type="EMBL" id="CVQI01007446">
    <property type="protein sequence ID" value="CRK16919.1"/>
    <property type="molecule type" value="Genomic_DNA"/>
</dbReference>
<sequence>MAHPGTFSRSPKGPYPTADKDLGLASLTRPPLTRIRLRPRAPAHGPWPFGGVGWVRVTFTSHPQHKYSLAAPPFTLQRIHQQ</sequence>
<evidence type="ECO:0000313" key="2">
    <source>
        <dbReference type="EMBL" id="CRK16919.1"/>
    </source>
</evidence>
<evidence type="ECO:0000313" key="3">
    <source>
        <dbReference type="Proteomes" id="UP000045706"/>
    </source>
</evidence>
<organism evidence="2 3">
    <name type="scientific">Verticillium longisporum</name>
    <name type="common">Verticillium dahliae var. longisporum</name>
    <dbReference type="NCBI Taxonomy" id="100787"/>
    <lineage>
        <taxon>Eukaryota</taxon>
        <taxon>Fungi</taxon>
        <taxon>Dikarya</taxon>
        <taxon>Ascomycota</taxon>
        <taxon>Pezizomycotina</taxon>
        <taxon>Sordariomycetes</taxon>
        <taxon>Hypocreomycetidae</taxon>
        <taxon>Glomerellales</taxon>
        <taxon>Plectosphaerellaceae</taxon>
        <taxon>Verticillium</taxon>
    </lineage>
</organism>
<evidence type="ECO:0000256" key="1">
    <source>
        <dbReference type="SAM" id="MobiDB-lite"/>
    </source>
</evidence>
<protein>
    <submittedName>
        <fullName evidence="2">Uncharacterized protein</fullName>
    </submittedName>
</protein>
<dbReference type="AlphaFoldDB" id="A0A0G4L4K3"/>
<reference evidence="3" key="1">
    <citation type="submission" date="2015-05" db="EMBL/GenBank/DDBJ databases">
        <authorList>
            <person name="Fogelqvist Johan"/>
        </authorList>
    </citation>
    <scope>NUCLEOTIDE SEQUENCE [LARGE SCALE GENOMIC DNA]</scope>
</reference>
<feature type="region of interest" description="Disordered" evidence="1">
    <location>
        <begin position="1"/>
        <end position="26"/>
    </location>
</feature>
<accession>A0A0G4L4K3</accession>
<name>A0A0G4L4K3_VERLO</name>
<proteinExistence type="predicted"/>
<gene>
    <name evidence="2" type="ORF">BN1723_011149</name>
</gene>
<dbReference type="Proteomes" id="UP000045706">
    <property type="component" value="Unassembled WGS sequence"/>
</dbReference>